<reference evidence="10" key="1">
    <citation type="journal article" date="2019" name="Int. J. Syst. Evol. Microbiol.">
        <title>The Global Catalogue of Microorganisms (GCM) 10K type strain sequencing project: providing services to taxonomists for standard genome sequencing and annotation.</title>
        <authorList>
            <consortium name="The Broad Institute Genomics Platform"/>
            <consortium name="The Broad Institute Genome Sequencing Center for Infectious Disease"/>
            <person name="Wu L."/>
            <person name="Ma J."/>
        </authorList>
    </citation>
    <scope>NUCLEOTIDE SEQUENCE [LARGE SCALE GENOMIC DNA]</scope>
    <source>
        <strain evidence="10">CGMCC 1.18518</strain>
    </source>
</reference>
<protein>
    <recommendedName>
        <fullName evidence="5">Protein TonB</fullName>
    </recommendedName>
</protein>
<keyword evidence="5" id="KW-0735">Signal-anchor</keyword>
<keyword evidence="5" id="KW-0653">Protein transport</keyword>
<evidence type="ECO:0000256" key="3">
    <source>
        <dbReference type="ARBA" id="ARBA00022989"/>
    </source>
</evidence>
<evidence type="ECO:0000256" key="6">
    <source>
        <dbReference type="SAM" id="MobiDB-lite"/>
    </source>
</evidence>
<dbReference type="SUPFAM" id="SSF74653">
    <property type="entry name" value="TolA/TonB C-terminal domain"/>
    <property type="match status" value="1"/>
</dbReference>
<comment type="subcellular location">
    <subcellularLocation>
        <location evidence="5">Cell inner membrane</location>
        <topology evidence="5">Single-pass membrane protein</topology>
        <orientation evidence="5">Periplasmic side</orientation>
    </subcellularLocation>
    <subcellularLocation>
        <location evidence="1">Membrane</location>
        <topology evidence="1">Single-pass membrane protein</topology>
    </subcellularLocation>
</comment>
<keyword evidence="5" id="KW-0813">Transport</keyword>
<organism evidence="9 10">
    <name type="scientific">Tatumella terrea</name>
    <dbReference type="NCBI Taxonomy" id="419007"/>
    <lineage>
        <taxon>Bacteria</taxon>
        <taxon>Pseudomonadati</taxon>
        <taxon>Pseudomonadota</taxon>
        <taxon>Gammaproteobacteria</taxon>
        <taxon>Enterobacterales</taxon>
        <taxon>Erwiniaceae</taxon>
        <taxon>Tatumella</taxon>
    </lineage>
</organism>
<keyword evidence="10" id="KW-1185">Reference proteome</keyword>
<dbReference type="EMBL" id="JBHSUB010000013">
    <property type="protein sequence ID" value="MFC6378735.1"/>
    <property type="molecule type" value="Genomic_DNA"/>
</dbReference>
<evidence type="ECO:0000256" key="2">
    <source>
        <dbReference type="ARBA" id="ARBA00022692"/>
    </source>
</evidence>
<dbReference type="Gene3D" id="3.30.2420.10">
    <property type="entry name" value="TonB"/>
    <property type="match status" value="1"/>
</dbReference>
<evidence type="ECO:0000256" key="7">
    <source>
        <dbReference type="SAM" id="SignalP"/>
    </source>
</evidence>
<comment type="similarity">
    <text evidence="5">Belongs to the TonB family.</text>
</comment>
<accession>A0ABW1W1B0</accession>
<evidence type="ECO:0000259" key="8">
    <source>
        <dbReference type="PROSITE" id="PS52015"/>
    </source>
</evidence>
<keyword evidence="5" id="KW-1003">Cell membrane</keyword>
<feature type="domain" description="TonB C-terminal" evidence="8">
    <location>
        <begin position="170"/>
        <end position="261"/>
    </location>
</feature>
<evidence type="ECO:0000256" key="4">
    <source>
        <dbReference type="ARBA" id="ARBA00023136"/>
    </source>
</evidence>
<evidence type="ECO:0000313" key="10">
    <source>
        <dbReference type="Proteomes" id="UP001596230"/>
    </source>
</evidence>
<keyword evidence="2" id="KW-0812">Transmembrane</keyword>
<dbReference type="RefSeq" id="WP_385951360.1">
    <property type="nucleotide sequence ID" value="NZ_JBHSUB010000013.1"/>
</dbReference>
<comment type="caution">
    <text evidence="9">The sequence shown here is derived from an EMBL/GenBank/DDBJ whole genome shotgun (WGS) entry which is preliminary data.</text>
</comment>
<feature type="compositionally biased region" description="Polar residues" evidence="6">
    <location>
        <begin position="152"/>
        <end position="162"/>
    </location>
</feature>
<proteinExistence type="inferred from homology"/>
<keyword evidence="3" id="KW-1133">Transmembrane helix</keyword>
<dbReference type="Pfam" id="PF03544">
    <property type="entry name" value="TonB_C"/>
    <property type="match status" value="1"/>
</dbReference>
<dbReference type="InterPro" id="IPR006260">
    <property type="entry name" value="TonB/TolA_C"/>
</dbReference>
<evidence type="ECO:0000256" key="5">
    <source>
        <dbReference type="RuleBase" id="RU362123"/>
    </source>
</evidence>
<dbReference type="PRINTS" id="PR01374">
    <property type="entry name" value="TONBPROTEIN"/>
</dbReference>
<evidence type="ECO:0000313" key="9">
    <source>
        <dbReference type="EMBL" id="MFC6378735.1"/>
    </source>
</evidence>
<feature type="signal peptide" evidence="7">
    <location>
        <begin position="1"/>
        <end position="24"/>
    </location>
</feature>
<keyword evidence="4" id="KW-0472">Membrane</keyword>
<sequence length="262" mass="27344">MMSVGCHALLILAVITYASSPVMMSGGGQSNASSDVQEFTAVQLSPQPPISRPQDGVPATGETPKRAPLPVSEHGTVALPASKKVLHSSEKPSTAMRATHSTGKSVAVARRMATGRTQHAPAQRRPPVGPESGPARGRTSDGVAAENIARESPQNTGNSNTAPARAGAGQQPHATVRALTRRVSYPQRAKALGVEGRVKLRFDVTAGGMVTHVQITEENPAGVFSGELYKDIARWRYQKGAAAGDQTVTIIFKLSGAVALTD</sequence>
<dbReference type="Proteomes" id="UP001596230">
    <property type="component" value="Unassembled WGS sequence"/>
</dbReference>
<keyword evidence="5" id="KW-0997">Cell inner membrane</keyword>
<gene>
    <name evidence="9" type="ORF">ACFP9W_11725</name>
</gene>
<feature type="region of interest" description="Disordered" evidence="6">
    <location>
        <begin position="44"/>
        <end position="174"/>
    </location>
</feature>
<comment type="function">
    <text evidence="5">Interacts with outer membrane receptor proteins that carry out high-affinity binding and energy dependent uptake into the periplasmic space of specific substrates. It could act to transduce energy from the cytoplasmic membrane to specific energy-requiring processes in the outer membrane, resulting in the release into the periplasm of ligands bound by these outer membrane proteins.</text>
</comment>
<evidence type="ECO:0000256" key="1">
    <source>
        <dbReference type="ARBA" id="ARBA00004167"/>
    </source>
</evidence>
<name>A0ABW1W1B0_9GAMM</name>
<dbReference type="NCBIfam" id="TIGR01352">
    <property type="entry name" value="tonB_Cterm"/>
    <property type="match status" value="1"/>
</dbReference>
<keyword evidence="7" id="KW-0732">Signal</keyword>
<dbReference type="PROSITE" id="PS52015">
    <property type="entry name" value="TONB_CTD"/>
    <property type="match status" value="1"/>
</dbReference>
<dbReference type="InterPro" id="IPR037682">
    <property type="entry name" value="TonB_C"/>
</dbReference>
<feature type="chain" id="PRO_5047107898" description="Protein TonB" evidence="7">
    <location>
        <begin position="25"/>
        <end position="262"/>
    </location>
</feature>
<dbReference type="InterPro" id="IPR003538">
    <property type="entry name" value="TonB"/>
</dbReference>